<protein>
    <submittedName>
        <fullName evidence="2">Uncharacterized protein</fullName>
    </submittedName>
</protein>
<dbReference type="EMBL" id="JAANNP010000001">
    <property type="protein sequence ID" value="NHC12656.1"/>
    <property type="molecule type" value="Genomic_DNA"/>
</dbReference>
<organism evidence="2 3">
    <name type="scientific">Motilibacter deserti</name>
    <dbReference type="NCBI Taxonomy" id="2714956"/>
    <lineage>
        <taxon>Bacteria</taxon>
        <taxon>Bacillati</taxon>
        <taxon>Actinomycetota</taxon>
        <taxon>Actinomycetes</taxon>
        <taxon>Motilibacterales</taxon>
        <taxon>Motilibacteraceae</taxon>
        <taxon>Motilibacter</taxon>
    </lineage>
</organism>
<keyword evidence="1" id="KW-0472">Membrane</keyword>
<keyword evidence="3" id="KW-1185">Reference proteome</keyword>
<feature type="transmembrane region" description="Helical" evidence="1">
    <location>
        <begin position="20"/>
        <end position="40"/>
    </location>
</feature>
<keyword evidence="1" id="KW-0812">Transmembrane</keyword>
<accession>A0ABX0GP86</accession>
<keyword evidence="1" id="KW-1133">Transmembrane helix</keyword>
<sequence length="208" mass="24502">MFVRTPELGRGGNVDWGTVPAWVGSVLTGASLLLGFYILLRDRRNAEQEQARQVAYWWEDVWDESMPEDVTLIVLRLQNMSNAPIINPEVEGRPRTLRELRRQFKPFLLKEAGVTIEKLHMVLSDAETNDLGDRVTEIVKPGEEREIRIELPFPPMFYSLSLLFYDGAGRYWQSDLKSRELRLRKYRPLAVVRESRFQRVRRRITKRW</sequence>
<evidence type="ECO:0000313" key="2">
    <source>
        <dbReference type="EMBL" id="NHC12656.1"/>
    </source>
</evidence>
<evidence type="ECO:0000256" key="1">
    <source>
        <dbReference type="SAM" id="Phobius"/>
    </source>
</evidence>
<comment type="caution">
    <text evidence="2">The sequence shown here is derived from an EMBL/GenBank/DDBJ whole genome shotgun (WGS) entry which is preliminary data.</text>
</comment>
<name>A0ABX0GP86_9ACTN</name>
<proteinExistence type="predicted"/>
<dbReference type="Proteomes" id="UP000800981">
    <property type="component" value="Unassembled WGS sequence"/>
</dbReference>
<evidence type="ECO:0000313" key="3">
    <source>
        <dbReference type="Proteomes" id="UP000800981"/>
    </source>
</evidence>
<dbReference type="RefSeq" id="WP_166277288.1">
    <property type="nucleotide sequence ID" value="NZ_JAANNP010000001.1"/>
</dbReference>
<gene>
    <name evidence="2" type="ORF">G9H71_02520</name>
</gene>
<reference evidence="2 3" key="1">
    <citation type="submission" date="2020-03" db="EMBL/GenBank/DDBJ databases">
        <title>Two novel Motilibacter sp.</title>
        <authorList>
            <person name="Liu S."/>
        </authorList>
    </citation>
    <scope>NUCLEOTIDE SEQUENCE [LARGE SCALE GENOMIC DNA]</scope>
    <source>
        <strain evidence="2 3">E257</strain>
    </source>
</reference>